<name>A0A1X7BT40_9RHOB</name>
<dbReference type="Gene3D" id="3.90.380.10">
    <property type="entry name" value="Naphthalene 1,2-dioxygenase Alpha Subunit, Chain A, domain 1"/>
    <property type="match status" value="2"/>
</dbReference>
<dbReference type="OrthoDB" id="7456916at2"/>
<dbReference type="SUPFAM" id="SSF50022">
    <property type="entry name" value="ISP domain"/>
    <property type="match status" value="1"/>
</dbReference>
<dbReference type="PANTHER" id="PTHR43756">
    <property type="entry name" value="CHOLINE MONOOXYGENASE, CHLOROPLASTIC"/>
    <property type="match status" value="1"/>
</dbReference>
<evidence type="ECO:0000256" key="2">
    <source>
        <dbReference type="ARBA" id="ARBA00022714"/>
    </source>
</evidence>
<keyword evidence="4 8" id="KW-0560">Oxidoreductase</keyword>
<dbReference type="InterPro" id="IPR001663">
    <property type="entry name" value="Rng_hydr_dOase-A"/>
</dbReference>
<dbReference type="Proteomes" id="UP000193224">
    <property type="component" value="Unassembled WGS sequence"/>
</dbReference>
<dbReference type="InterPro" id="IPR017941">
    <property type="entry name" value="Rieske_2Fe-2S"/>
</dbReference>
<dbReference type="EC" id="1.14.12.1" evidence="8"/>
<keyword evidence="8" id="KW-0223">Dioxygenase</keyword>
<feature type="domain" description="Rieske" evidence="7">
    <location>
        <begin position="59"/>
        <end position="167"/>
    </location>
</feature>
<dbReference type="GO" id="GO:0005506">
    <property type="term" value="F:iron ion binding"/>
    <property type="evidence" value="ECO:0007669"/>
    <property type="project" value="InterPro"/>
</dbReference>
<dbReference type="Pfam" id="PF00355">
    <property type="entry name" value="Rieske"/>
    <property type="match status" value="1"/>
</dbReference>
<dbReference type="PANTHER" id="PTHR43756:SF5">
    <property type="entry name" value="CHOLINE MONOOXYGENASE, CHLOROPLASTIC"/>
    <property type="match status" value="1"/>
</dbReference>
<evidence type="ECO:0000313" key="9">
    <source>
        <dbReference type="Proteomes" id="UP000193224"/>
    </source>
</evidence>
<evidence type="ECO:0000313" key="8">
    <source>
        <dbReference type="EMBL" id="SMC12777.1"/>
    </source>
</evidence>
<dbReference type="RefSeq" id="WP_085800719.1">
    <property type="nucleotide sequence ID" value="NZ_FWXB01000009.1"/>
</dbReference>
<evidence type="ECO:0000256" key="1">
    <source>
        <dbReference type="ARBA" id="ARBA00001962"/>
    </source>
</evidence>
<dbReference type="PROSITE" id="PS51296">
    <property type="entry name" value="RIESKE"/>
    <property type="match status" value="1"/>
</dbReference>
<dbReference type="EMBL" id="FWXB01000009">
    <property type="protein sequence ID" value="SMC12777.1"/>
    <property type="molecule type" value="Genomic_DNA"/>
</dbReference>
<keyword evidence="2" id="KW-0001">2Fe-2S</keyword>
<dbReference type="InterPro" id="IPR036922">
    <property type="entry name" value="Rieske_2Fe-2S_sf"/>
</dbReference>
<keyword evidence="3" id="KW-0479">Metal-binding</keyword>
<dbReference type="Gene3D" id="2.102.10.10">
    <property type="entry name" value="Rieske [2Fe-2S] iron-sulphur domain"/>
    <property type="match status" value="1"/>
</dbReference>
<dbReference type="GO" id="GO:0051537">
    <property type="term" value="F:2 iron, 2 sulfur cluster binding"/>
    <property type="evidence" value="ECO:0007669"/>
    <property type="project" value="UniProtKB-KW"/>
</dbReference>
<dbReference type="PRINTS" id="PR00090">
    <property type="entry name" value="RNGDIOXGNASE"/>
</dbReference>
<keyword evidence="6" id="KW-0411">Iron-sulfur</keyword>
<evidence type="ECO:0000256" key="6">
    <source>
        <dbReference type="ARBA" id="ARBA00023014"/>
    </source>
</evidence>
<keyword evidence="9" id="KW-1185">Reference proteome</keyword>
<organism evidence="8 9">
    <name type="scientific">Roseovarius aestuarii</name>
    <dbReference type="NCBI Taxonomy" id="475083"/>
    <lineage>
        <taxon>Bacteria</taxon>
        <taxon>Pseudomonadati</taxon>
        <taxon>Pseudomonadota</taxon>
        <taxon>Alphaproteobacteria</taxon>
        <taxon>Rhodobacterales</taxon>
        <taxon>Roseobacteraceae</taxon>
        <taxon>Roseovarius</taxon>
    </lineage>
</organism>
<dbReference type="AlphaFoldDB" id="A0A1X7BT40"/>
<gene>
    <name evidence="8" type="primary">andAc</name>
    <name evidence="8" type="ORF">ROA7745_02609</name>
</gene>
<dbReference type="InterPro" id="IPR015879">
    <property type="entry name" value="Ring_hydroxy_dOase_asu_C_dom"/>
</dbReference>
<evidence type="ECO:0000256" key="5">
    <source>
        <dbReference type="ARBA" id="ARBA00023004"/>
    </source>
</evidence>
<accession>A0A1X7BT40</accession>
<dbReference type="Pfam" id="PF00848">
    <property type="entry name" value="Ring_hydroxyl_A"/>
    <property type="match status" value="1"/>
</dbReference>
<evidence type="ECO:0000259" key="7">
    <source>
        <dbReference type="PROSITE" id="PS51296"/>
    </source>
</evidence>
<dbReference type="GO" id="GO:0018618">
    <property type="term" value="F:anthranilate 1,2-dioxygenase (deaminating, decarboxylating) activity"/>
    <property type="evidence" value="ECO:0007669"/>
    <property type="project" value="UniProtKB-EC"/>
</dbReference>
<keyword evidence="5" id="KW-0408">Iron</keyword>
<protein>
    <submittedName>
        <fullName evidence="8">Anthranilate 1,2-dioxygenase large subunit</fullName>
        <ecNumber evidence="8">1.14.12.1</ecNumber>
    </submittedName>
</protein>
<evidence type="ECO:0000256" key="3">
    <source>
        <dbReference type="ARBA" id="ARBA00022723"/>
    </source>
</evidence>
<comment type="cofactor">
    <cofactor evidence="1">
        <name>Fe cation</name>
        <dbReference type="ChEBI" id="CHEBI:24875"/>
    </cofactor>
</comment>
<sequence>MDNKNNHCGHTDAPLSEVLRLLRSATSEAFETAHPIPAAVNHSRAFHTHERERVFLQEWICVGRADEVAEAGDYLTHEVAGVPVLVVRQVDGSVQGFVNACAHRFACVVSEVKGQAKRFVCPYHAWTYDLSGALIRAPFMEMKDGFDPAEHHLRRIATEIWEGFLYVSLSETPKSLAKALEPFRAGVVGRYDMGCYRTVMRETMTWGANWKNLIENFTESYHVPMAHKKTFAKHKKPLDVYVCGEDSLHYGYHRAPQPSETGGGAAHPDNDRLEGEWRRMMVDFCIFPCQLVTVMPDFLWYISVQPSGVGQFQATWGVAIPPEVLDDILPEEYDRWLSDLRDYMNVANDEDKLLVEALFKGTSSPFLPEGTFHPIERNLWQFTRYLAAKCCGG</sequence>
<proteinExistence type="predicted"/>
<dbReference type="CDD" id="cd08885">
    <property type="entry name" value="RHO_alpha_C_1"/>
    <property type="match status" value="1"/>
</dbReference>
<dbReference type="CDD" id="cd03469">
    <property type="entry name" value="Rieske_RO_Alpha_N"/>
    <property type="match status" value="1"/>
</dbReference>
<evidence type="ECO:0000256" key="4">
    <source>
        <dbReference type="ARBA" id="ARBA00023002"/>
    </source>
</evidence>
<reference evidence="8 9" key="1">
    <citation type="submission" date="2017-03" db="EMBL/GenBank/DDBJ databases">
        <authorList>
            <person name="Afonso C.L."/>
            <person name="Miller P.J."/>
            <person name="Scott M.A."/>
            <person name="Spackman E."/>
            <person name="Goraichik I."/>
            <person name="Dimitrov K.M."/>
            <person name="Suarez D.L."/>
            <person name="Swayne D.E."/>
        </authorList>
    </citation>
    <scope>NUCLEOTIDE SEQUENCE [LARGE SCALE GENOMIC DNA]</scope>
    <source>
        <strain evidence="8 9">CECT 7745</strain>
    </source>
</reference>
<dbReference type="SUPFAM" id="SSF55961">
    <property type="entry name" value="Bet v1-like"/>
    <property type="match status" value="1"/>
</dbReference>